<keyword evidence="3" id="KW-1185">Reference proteome</keyword>
<dbReference type="OrthoDB" id="410104at2759"/>
<evidence type="ECO:0000313" key="2">
    <source>
        <dbReference type="EMBL" id="PIO69439.1"/>
    </source>
</evidence>
<dbReference type="EMBL" id="KZ346653">
    <property type="protein sequence ID" value="PIO69439.1"/>
    <property type="molecule type" value="Genomic_DNA"/>
</dbReference>
<protein>
    <recommendedName>
        <fullName evidence="1">Reverse transcriptase domain-containing protein</fullName>
    </recommendedName>
</protein>
<dbReference type="SUPFAM" id="SSF56672">
    <property type="entry name" value="DNA/RNA polymerases"/>
    <property type="match status" value="1"/>
</dbReference>
<dbReference type="PANTHER" id="PTHR47027:SF25">
    <property type="entry name" value="REVERSE TRANSCRIPTASE DOMAIN-CONTAINING PROTEIN"/>
    <property type="match status" value="1"/>
</dbReference>
<dbReference type="InterPro" id="IPR043502">
    <property type="entry name" value="DNA/RNA_pol_sf"/>
</dbReference>
<dbReference type="Proteomes" id="UP000230423">
    <property type="component" value="Unassembled WGS sequence"/>
</dbReference>
<dbReference type="InterPro" id="IPR000477">
    <property type="entry name" value="RT_dom"/>
</dbReference>
<proteinExistence type="predicted"/>
<dbReference type="AlphaFoldDB" id="A0A2G9UGR0"/>
<accession>A0A2G9UGR0</accession>
<dbReference type="PANTHER" id="PTHR47027">
    <property type="entry name" value="REVERSE TRANSCRIPTASE DOMAIN-CONTAINING PROTEIN"/>
    <property type="match status" value="1"/>
</dbReference>
<organism evidence="2 3">
    <name type="scientific">Teladorsagia circumcincta</name>
    <name type="common">Brown stomach worm</name>
    <name type="synonym">Ostertagia circumcincta</name>
    <dbReference type="NCBI Taxonomy" id="45464"/>
    <lineage>
        <taxon>Eukaryota</taxon>
        <taxon>Metazoa</taxon>
        <taxon>Ecdysozoa</taxon>
        <taxon>Nematoda</taxon>
        <taxon>Chromadorea</taxon>
        <taxon>Rhabditida</taxon>
        <taxon>Rhabditina</taxon>
        <taxon>Rhabditomorpha</taxon>
        <taxon>Strongyloidea</taxon>
        <taxon>Trichostrongylidae</taxon>
        <taxon>Teladorsagia</taxon>
    </lineage>
</organism>
<evidence type="ECO:0000259" key="1">
    <source>
        <dbReference type="PROSITE" id="PS50878"/>
    </source>
</evidence>
<dbReference type="Pfam" id="PF00078">
    <property type="entry name" value="RVT_1"/>
    <property type="match status" value="1"/>
</dbReference>
<evidence type="ECO:0000313" key="3">
    <source>
        <dbReference type="Proteomes" id="UP000230423"/>
    </source>
</evidence>
<name>A0A2G9UGR0_TELCI</name>
<sequence length="205" mass="24109">MELHNRFELLRDMRNIEDEWRVPGETFCLILLRRLRSAIDGRLREEQAGYRSGRSCCEQVFTLRTIIEQCVEYRHPLFIKFIDFKKAFDGIHRDLLVEILKIYGIPSRFTSIFKNMYLNSSCCVRTNDGYTRFFAITTEARQGCNLSPLLFNICLDFVMRKAVGQTRTGISWDVQEHLTDLDFADDIALIEEKREQAPRSDHEAQ</sequence>
<dbReference type="PROSITE" id="PS50878">
    <property type="entry name" value="RT_POL"/>
    <property type="match status" value="1"/>
</dbReference>
<gene>
    <name evidence="2" type="ORF">TELCIR_08733</name>
</gene>
<feature type="domain" description="Reverse transcriptase" evidence="1">
    <location>
        <begin position="1"/>
        <end position="205"/>
    </location>
</feature>
<reference evidence="2 3" key="1">
    <citation type="submission" date="2015-09" db="EMBL/GenBank/DDBJ databases">
        <title>Draft genome of the parasitic nematode Teladorsagia circumcincta isolate WARC Sus (inbred).</title>
        <authorList>
            <person name="Mitreva M."/>
        </authorList>
    </citation>
    <scope>NUCLEOTIDE SEQUENCE [LARGE SCALE GENOMIC DNA]</scope>
    <source>
        <strain evidence="2 3">S</strain>
    </source>
</reference>